<evidence type="ECO:0000256" key="4">
    <source>
        <dbReference type="ARBA" id="ARBA00022475"/>
    </source>
</evidence>
<dbReference type="PANTHER" id="PTHR43790">
    <property type="entry name" value="CARBOHYDRATE TRANSPORT ATP-BINDING PROTEIN MG119-RELATED"/>
    <property type="match status" value="1"/>
</dbReference>
<evidence type="ECO:0000256" key="3">
    <source>
        <dbReference type="ARBA" id="ARBA00022448"/>
    </source>
</evidence>
<evidence type="ECO:0000313" key="13">
    <source>
        <dbReference type="EMBL" id="ADK82547.1"/>
    </source>
</evidence>
<dbReference type="EC" id="7.5.2.11" evidence="11"/>
<dbReference type="Pfam" id="PF00005">
    <property type="entry name" value="ABC_tran"/>
    <property type="match status" value="2"/>
</dbReference>
<comment type="function">
    <text evidence="11">Part of an ABC transporter complex involved in carbohydrate import. Could be involved in ribose, galactose and/or methyl galactoside import. Responsible for energy coupling to the transport system.</text>
</comment>
<dbReference type="InterPro" id="IPR017871">
    <property type="entry name" value="ABC_transporter-like_CS"/>
</dbReference>
<keyword evidence="3 11" id="KW-0813">Transport</keyword>
<dbReference type="CDD" id="cd03215">
    <property type="entry name" value="ABC_Carb_Monos_II"/>
    <property type="match status" value="1"/>
</dbReference>
<keyword evidence="8 11" id="KW-0067">ATP-binding</keyword>
<dbReference type="STRING" id="573413.Spirs_3459"/>
<dbReference type="InterPro" id="IPR003593">
    <property type="entry name" value="AAA+_ATPase"/>
</dbReference>
<keyword evidence="9 11" id="KW-1278">Translocase</keyword>
<keyword evidence="4 11" id="KW-1003">Cell membrane</keyword>
<dbReference type="PROSITE" id="PS50893">
    <property type="entry name" value="ABC_TRANSPORTER_2"/>
    <property type="match status" value="2"/>
</dbReference>
<protein>
    <recommendedName>
        <fullName evidence="11">Ribose/galactose/methyl galactoside import ATP-binding protein</fullName>
        <ecNumber evidence="11">7.5.2.11</ecNumber>
    </recommendedName>
</protein>
<dbReference type="GO" id="GO:0043211">
    <property type="term" value="F:ABC-type carbohydrate transporter activity"/>
    <property type="evidence" value="ECO:0007669"/>
    <property type="project" value="UniProtKB-UniRule"/>
</dbReference>
<keyword evidence="5 11" id="KW-0762">Sugar transport</keyword>
<evidence type="ECO:0000256" key="11">
    <source>
        <dbReference type="RuleBase" id="RU367029"/>
    </source>
</evidence>
<evidence type="ECO:0000256" key="8">
    <source>
        <dbReference type="ARBA" id="ARBA00022840"/>
    </source>
</evidence>
<comment type="catalytic activity">
    <reaction evidence="11">
        <text>D-galactose(out) + ATP + H2O = D-galactose(in) + ADP + phosphate + H(+)</text>
        <dbReference type="Rhea" id="RHEA:60156"/>
        <dbReference type="ChEBI" id="CHEBI:4139"/>
        <dbReference type="ChEBI" id="CHEBI:15377"/>
        <dbReference type="ChEBI" id="CHEBI:15378"/>
        <dbReference type="ChEBI" id="CHEBI:30616"/>
        <dbReference type="ChEBI" id="CHEBI:43474"/>
        <dbReference type="ChEBI" id="CHEBI:456216"/>
        <dbReference type="EC" id="7.5.2.11"/>
    </reaction>
</comment>
<dbReference type="Gene3D" id="3.40.50.300">
    <property type="entry name" value="P-loop containing nucleotide triphosphate hydrolases"/>
    <property type="match status" value="2"/>
</dbReference>
<dbReference type="GO" id="GO:0005886">
    <property type="term" value="C:plasma membrane"/>
    <property type="evidence" value="ECO:0007669"/>
    <property type="project" value="UniProtKB-SubCell"/>
</dbReference>
<dbReference type="HOGENOM" id="CLU_000604_92_3_12"/>
<comment type="similarity">
    <text evidence="11">Belongs to the ABC transporter superfamily.</text>
</comment>
<proteinExistence type="inferred from homology"/>
<reference evidence="13 14" key="1">
    <citation type="journal article" date="2010" name="Stand. Genomic Sci.">
        <title>Complete genome sequence of Spirochaeta smaragdinae type strain (SEBR 4228).</title>
        <authorList>
            <person name="Mavromatis K."/>
            <person name="Yasawong M."/>
            <person name="Chertkov O."/>
            <person name="Lapidus A."/>
            <person name="Lucas S."/>
            <person name="Nolan M."/>
            <person name="Del Rio T.G."/>
            <person name="Tice H."/>
            <person name="Cheng J.F."/>
            <person name="Pitluck S."/>
            <person name="Liolios K."/>
            <person name="Ivanova N."/>
            <person name="Tapia R."/>
            <person name="Han C."/>
            <person name="Bruce D."/>
            <person name="Goodwin L."/>
            <person name="Pati A."/>
            <person name="Chen A."/>
            <person name="Palaniappan K."/>
            <person name="Land M."/>
            <person name="Hauser L."/>
            <person name="Chang Y.J."/>
            <person name="Jeffries C.D."/>
            <person name="Detter J.C."/>
            <person name="Rohde M."/>
            <person name="Brambilla E."/>
            <person name="Spring S."/>
            <person name="Goker M."/>
            <person name="Sikorski J."/>
            <person name="Woyke T."/>
            <person name="Bristow J."/>
            <person name="Eisen J.A."/>
            <person name="Markowitz V."/>
            <person name="Hugenholtz P."/>
            <person name="Klenk H.P."/>
            <person name="Kyrpides N.C."/>
        </authorList>
    </citation>
    <scope>NUCLEOTIDE SEQUENCE [LARGE SCALE GENOMIC DNA]</scope>
    <source>
        <strain evidence="14">DSM 11293 / JCM 15392 / SEBR 4228</strain>
    </source>
</reference>
<evidence type="ECO:0000256" key="6">
    <source>
        <dbReference type="ARBA" id="ARBA00022737"/>
    </source>
</evidence>
<keyword evidence="10 11" id="KW-0472">Membrane</keyword>
<dbReference type="PROSITE" id="PS00211">
    <property type="entry name" value="ABC_TRANSPORTER_1"/>
    <property type="match status" value="1"/>
</dbReference>
<dbReference type="GO" id="GO:0005524">
    <property type="term" value="F:ATP binding"/>
    <property type="evidence" value="ECO:0007669"/>
    <property type="project" value="UniProtKB-UniRule"/>
</dbReference>
<evidence type="ECO:0000259" key="12">
    <source>
        <dbReference type="PROSITE" id="PS50893"/>
    </source>
</evidence>
<keyword evidence="6" id="KW-0677">Repeat</keyword>
<dbReference type="InterPro" id="IPR003439">
    <property type="entry name" value="ABC_transporter-like_ATP-bd"/>
</dbReference>
<dbReference type="CDD" id="cd03216">
    <property type="entry name" value="ABC_Carb_Monos_I"/>
    <property type="match status" value="1"/>
</dbReference>
<evidence type="ECO:0000256" key="9">
    <source>
        <dbReference type="ARBA" id="ARBA00022967"/>
    </source>
</evidence>
<keyword evidence="7 11" id="KW-0547">Nucleotide-binding</keyword>
<dbReference type="AlphaFoldDB" id="E1R2I7"/>
<dbReference type="FunFam" id="3.40.50.300:FF:000127">
    <property type="entry name" value="Ribose import ATP-binding protein RbsA"/>
    <property type="match status" value="1"/>
</dbReference>
<dbReference type="Proteomes" id="UP000002318">
    <property type="component" value="Chromosome"/>
</dbReference>
<keyword evidence="14" id="KW-1185">Reference proteome</keyword>
<dbReference type="RefSeq" id="WP_013256006.1">
    <property type="nucleotide sequence ID" value="NC_014364.1"/>
</dbReference>
<evidence type="ECO:0000256" key="5">
    <source>
        <dbReference type="ARBA" id="ARBA00022597"/>
    </source>
</evidence>
<evidence type="ECO:0000256" key="7">
    <source>
        <dbReference type="ARBA" id="ARBA00022741"/>
    </source>
</evidence>
<name>E1R2I7_SEDSS</name>
<dbReference type="PANTHER" id="PTHR43790:SF7">
    <property type="entry name" value="GALACTOSE_METHYL GALACTOSIDE IMPORT ATP-BINDING PROTEIN MGLA"/>
    <property type="match status" value="1"/>
</dbReference>
<dbReference type="GO" id="GO:0015749">
    <property type="term" value="P:monosaccharide transmembrane transport"/>
    <property type="evidence" value="ECO:0007669"/>
    <property type="project" value="UniProtKB-ARBA"/>
</dbReference>
<organism evidence="13 14">
    <name type="scientific">Sediminispirochaeta smaragdinae (strain DSM 11293 / JCM 15392 / SEBR 4228)</name>
    <name type="common">Spirochaeta smaragdinae</name>
    <dbReference type="NCBI Taxonomy" id="573413"/>
    <lineage>
        <taxon>Bacteria</taxon>
        <taxon>Pseudomonadati</taxon>
        <taxon>Spirochaetota</taxon>
        <taxon>Spirochaetia</taxon>
        <taxon>Spirochaetales</taxon>
        <taxon>Spirochaetaceae</taxon>
        <taxon>Sediminispirochaeta</taxon>
    </lineage>
</organism>
<evidence type="ECO:0000313" key="14">
    <source>
        <dbReference type="Proteomes" id="UP000002318"/>
    </source>
</evidence>
<dbReference type="eggNOG" id="COG1129">
    <property type="taxonomic scope" value="Bacteria"/>
</dbReference>
<evidence type="ECO:0000256" key="10">
    <source>
        <dbReference type="ARBA" id="ARBA00023136"/>
    </source>
</evidence>
<dbReference type="GO" id="GO:0016887">
    <property type="term" value="F:ATP hydrolysis activity"/>
    <property type="evidence" value="ECO:0007669"/>
    <property type="project" value="InterPro"/>
</dbReference>
<evidence type="ECO:0000256" key="1">
    <source>
        <dbReference type="ARBA" id="ARBA00004202"/>
    </source>
</evidence>
<dbReference type="InterPro" id="IPR027417">
    <property type="entry name" value="P-loop_NTPase"/>
</dbReference>
<feature type="domain" description="ABC transporter" evidence="12">
    <location>
        <begin position="8"/>
        <end position="246"/>
    </location>
</feature>
<feature type="domain" description="ABC transporter" evidence="12">
    <location>
        <begin position="257"/>
        <end position="500"/>
    </location>
</feature>
<dbReference type="KEGG" id="ssm:Spirs_3459"/>
<dbReference type="EMBL" id="CP002116">
    <property type="protein sequence ID" value="ADK82547.1"/>
    <property type="molecule type" value="Genomic_DNA"/>
</dbReference>
<gene>
    <name evidence="13" type="ordered locus">Spirs_3459</name>
</gene>
<dbReference type="OrthoDB" id="304830at2"/>
<sequence length="502" mass="55434">MTNDSYILELQDITKIFSGVTALNHVNLKVEKGTVHALVGENGAGKSTLMKIILGLYRQDSGKIVFNGNEVNFTNPNNALQSGIAMIHQELSSALDLTVSQNIFLGKEIVNRKSRILDTKKMVEQTNLLLRKLGITDIDPHMPMKKLSVAKQQMCEIAKAISYNAELILMDEPTSAIADQDVNKLFCIIKELVLKKKTIIYVTHKLDEIFAITDSISVFRDGKHIETIATSETNPTEVVHQMVGRELSDLFPKEVVPIGEDVLRIENLTRKDEFKNINFSVRRGEILGVAGLMGAGRSEIMETIFGIRKKTSGTIYLHGKPVDITSPFSAIRNKLAFLTEDRKSSGCFLPLSVSVNTYIASIQRYSHSLFVSQRKAEESVNRIVDQLSVKASSIDQKIRNLSGGNQQKVLVGRWLLTEPEVLIVDEPTRGIDVGAKAEIHRLLVALAKKGTAIIMISSEMPEILAMSDRIMVVSSGKVAGFLEAGKASQEKIMQLCTGIENS</sequence>
<comment type="subcellular location">
    <subcellularLocation>
        <location evidence="2">Cell inner membrane</location>
    </subcellularLocation>
    <subcellularLocation>
        <location evidence="1 11">Cell membrane</location>
        <topology evidence="1 11">Peripheral membrane protein</topology>
    </subcellularLocation>
</comment>
<dbReference type="InterPro" id="IPR050107">
    <property type="entry name" value="ABC_carbohydrate_import_ATPase"/>
</dbReference>
<dbReference type="SMART" id="SM00382">
    <property type="entry name" value="AAA"/>
    <property type="match status" value="2"/>
</dbReference>
<evidence type="ECO:0000256" key="2">
    <source>
        <dbReference type="ARBA" id="ARBA00004533"/>
    </source>
</evidence>
<dbReference type="SUPFAM" id="SSF52540">
    <property type="entry name" value="P-loop containing nucleoside triphosphate hydrolases"/>
    <property type="match status" value="2"/>
</dbReference>
<accession>E1R2I7</accession>
<dbReference type="FunFam" id="3.40.50.300:FF:000126">
    <property type="entry name" value="Galactose/methyl galactoside import ATP-binding protein MglA"/>
    <property type="match status" value="1"/>
</dbReference>